<dbReference type="Gene3D" id="2.60.40.2380">
    <property type="match status" value="1"/>
</dbReference>
<protein>
    <submittedName>
        <fullName evidence="4">EAL domain-containing protein</fullName>
    </submittedName>
</protein>
<feature type="transmembrane region" description="Helical" evidence="1">
    <location>
        <begin position="214"/>
        <end position="234"/>
    </location>
</feature>
<dbReference type="PROSITE" id="PS50883">
    <property type="entry name" value="EAL"/>
    <property type="match status" value="1"/>
</dbReference>
<keyword evidence="5" id="KW-1185">Reference proteome</keyword>
<comment type="caution">
    <text evidence="4">The sequence shown here is derived from an EMBL/GenBank/DDBJ whole genome shotgun (WGS) entry which is preliminary data.</text>
</comment>
<name>A0A851HT60_9GAMM</name>
<dbReference type="CDD" id="cd01949">
    <property type="entry name" value="GGDEF"/>
    <property type="match status" value="1"/>
</dbReference>
<dbReference type="Pfam" id="PF07696">
    <property type="entry name" value="7TMR-DISMED2"/>
    <property type="match status" value="1"/>
</dbReference>
<dbReference type="InterPro" id="IPR043128">
    <property type="entry name" value="Rev_trsase/Diguanyl_cyclase"/>
</dbReference>
<dbReference type="PANTHER" id="PTHR33121:SF19">
    <property type="entry name" value="CYCLIC DI-GMP PHOSPHODIESTERASE PA2567"/>
    <property type="match status" value="1"/>
</dbReference>
<dbReference type="InterPro" id="IPR000160">
    <property type="entry name" value="GGDEF_dom"/>
</dbReference>
<feature type="transmembrane region" description="Helical" evidence="1">
    <location>
        <begin position="246"/>
        <end position="268"/>
    </location>
</feature>
<dbReference type="Pfam" id="PF00563">
    <property type="entry name" value="EAL"/>
    <property type="match status" value="1"/>
</dbReference>
<dbReference type="InterPro" id="IPR001633">
    <property type="entry name" value="EAL_dom"/>
</dbReference>
<dbReference type="Pfam" id="PF00990">
    <property type="entry name" value="GGDEF"/>
    <property type="match status" value="1"/>
</dbReference>
<dbReference type="PANTHER" id="PTHR33121">
    <property type="entry name" value="CYCLIC DI-GMP PHOSPHODIESTERASE PDEF"/>
    <property type="match status" value="1"/>
</dbReference>
<feature type="domain" description="GGDEF" evidence="3">
    <location>
        <begin position="417"/>
        <end position="561"/>
    </location>
</feature>
<keyword evidence="1" id="KW-0472">Membrane</keyword>
<evidence type="ECO:0000259" key="3">
    <source>
        <dbReference type="PROSITE" id="PS50887"/>
    </source>
</evidence>
<evidence type="ECO:0000259" key="2">
    <source>
        <dbReference type="PROSITE" id="PS50883"/>
    </source>
</evidence>
<feature type="domain" description="EAL" evidence="2">
    <location>
        <begin position="570"/>
        <end position="822"/>
    </location>
</feature>
<feature type="transmembrane region" description="Helical" evidence="1">
    <location>
        <begin position="274"/>
        <end position="291"/>
    </location>
</feature>
<feature type="transmembrane region" description="Helical" evidence="1">
    <location>
        <begin position="157"/>
        <end position="177"/>
    </location>
</feature>
<dbReference type="EMBL" id="JABEVQ010000001">
    <property type="protein sequence ID" value="NWN90105.1"/>
    <property type="molecule type" value="Genomic_DNA"/>
</dbReference>
<evidence type="ECO:0000313" key="5">
    <source>
        <dbReference type="Proteomes" id="UP000536442"/>
    </source>
</evidence>
<keyword evidence="1" id="KW-1133">Transmembrane helix</keyword>
<dbReference type="SUPFAM" id="SSF141868">
    <property type="entry name" value="EAL domain-like"/>
    <property type="match status" value="1"/>
</dbReference>
<organism evidence="4 5">
    <name type="scientific">Marinobacter adhaerens</name>
    <dbReference type="NCBI Taxonomy" id="1033846"/>
    <lineage>
        <taxon>Bacteria</taxon>
        <taxon>Pseudomonadati</taxon>
        <taxon>Pseudomonadota</taxon>
        <taxon>Gammaproteobacteria</taxon>
        <taxon>Pseudomonadales</taxon>
        <taxon>Marinobacteraceae</taxon>
        <taxon>Marinobacter</taxon>
    </lineage>
</organism>
<dbReference type="InterPro" id="IPR011622">
    <property type="entry name" value="7TMR_DISM_rcpt_extracell_dom2"/>
</dbReference>
<dbReference type="GO" id="GO:0071111">
    <property type="term" value="F:cyclic-guanylate-specific phosphodiesterase activity"/>
    <property type="evidence" value="ECO:0007669"/>
    <property type="project" value="InterPro"/>
</dbReference>
<dbReference type="InterPro" id="IPR035919">
    <property type="entry name" value="EAL_sf"/>
</dbReference>
<dbReference type="InterPro" id="IPR029787">
    <property type="entry name" value="Nucleotide_cyclase"/>
</dbReference>
<dbReference type="CDD" id="cd01948">
    <property type="entry name" value="EAL"/>
    <property type="match status" value="1"/>
</dbReference>
<feature type="transmembrane region" description="Helical" evidence="1">
    <location>
        <begin position="303"/>
        <end position="322"/>
    </location>
</feature>
<reference evidence="4 5" key="1">
    <citation type="submission" date="2020-03" db="EMBL/GenBank/DDBJ databases">
        <title>Metagenomic, metatranscriptomic, and metabolomic analyses revealed the key microbes and metabolic features during the fermentation of ganjang, Korean traditional soy sauce.</title>
        <authorList>
            <person name="Chun B.H."/>
            <person name="Jeon C.O."/>
        </authorList>
    </citation>
    <scope>NUCLEOTIDE SEQUENCE [LARGE SCALE GENOMIC DNA]</scope>
    <source>
        <strain evidence="4 5">KG14</strain>
    </source>
</reference>
<feature type="transmembrane region" description="Helical" evidence="1">
    <location>
        <begin position="184"/>
        <end position="208"/>
    </location>
</feature>
<dbReference type="InterPro" id="IPR050706">
    <property type="entry name" value="Cyclic-di-GMP_PDE-like"/>
</dbReference>
<keyword evidence="1" id="KW-0812">Transmembrane</keyword>
<dbReference type="PROSITE" id="PS50887">
    <property type="entry name" value="GGDEF"/>
    <property type="match status" value="1"/>
</dbReference>
<dbReference type="Gene3D" id="3.20.20.450">
    <property type="entry name" value="EAL domain"/>
    <property type="match status" value="1"/>
</dbReference>
<dbReference type="SUPFAM" id="SSF55073">
    <property type="entry name" value="Nucleotide cyclase"/>
    <property type="match status" value="1"/>
</dbReference>
<dbReference type="Proteomes" id="UP000536442">
    <property type="component" value="Unassembled WGS sequence"/>
</dbReference>
<sequence length="831" mass="91371">MCQVAEAATLTNARFMLLPAGTELSPFEAAASDNWRPLETRRPNFGYTQKVAWLRLDVPAASQTDLLEIAYSQLDHISFYLLKDGELVDTFVTGDLYPFAQRPVLNRHFLFPFTPAKNSDQQILLEVHTKGSLQMPLALWDTQEFFEHASIEEQLHAVYYGILISVIFFNLFVFFALREPVYLLYVLSTSGYLLLTSNLNGTAFQLFWPDSPGVQNFAMLLTVPLASMFTLLFSRSFLKLKETGPVLNQAVLGLVILNALMVVMAGFIEYTMAIRIAVALAIPSTLLLTAIGPIQLMKGAPQAGYYTVAWGALTLGGAIMAANKYGLLPSNFITTYGLELGSAFEALLLTLALAVRIYHERQEKLTSREAELAAMAASRSAELKLIESALHNPLTGLPNRTRFEIQVNDLIRQAPEKRYGVVLIHLNNLSSVTKTLGHQSSDAILEKAAGHLNTIAKGLPGIISLERSERGNVFVASLDTETFACFVNASIAENADQSVARSMEAIRRPIDFLGMKVPLNARLGVAIAPLHGSEATALIRKAAIAEGSRRARERGLAYYDPSVDSYSADRLTMVSELQQALANNELRLYLQPKLDCRTERVSGLEALIRWPGRSIPVGADKIIRLAEQTGLIKPLTRWVLRQSVLIRERLCAEGHTVQLSVNISPNNLREPDFPAFVGQLMSDNPRHKGAIIFEITETSMMQDPANALTAVNSLASAGIPVSIDDFGSGYSSLSYIKQLPASEIKIDRSLITDIATREEDRVIVQTTINMCHSLGYRVVAEGVEDTATAKLLISMGCDMIQGYLLSPPLPIEEALVWLDDRQEPGTFPGPG</sequence>
<accession>A0A851HT60</accession>
<gene>
    <name evidence="4" type="ORF">HLV39_01165</name>
</gene>
<dbReference type="Gene3D" id="3.30.70.270">
    <property type="match status" value="1"/>
</dbReference>
<dbReference type="AlphaFoldDB" id="A0A851HT60"/>
<dbReference type="InterPro" id="IPR011623">
    <property type="entry name" value="7TMR_DISM_rcpt_extracell_dom1"/>
</dbReference>
<evidence type="ECO:0000313" key="4">
    <source>
        <dbReference type="EMBL" id="NWN90105.1"/>
    </source>
</evidence>
<evidence type="ECO:0000256" key="1">
    <source>
        <dbReference type="SAM" id="Phobius"/>
    </source>
</evidence>
<dbReference type="SMART" id="SM00267">
    <property type="entry name" value="GGDEF"/>
    <property type="match status" value="1"/>
</dbReference>
<dbReference type="Pfam" id="PF07695">
    <property type="entry name" value="7TMR-DISM_7TM"/>
    <property type="match status" value="1"/>
</dbReference>
<proteinExistence type="predicted"/>
<dbReference type="SMART" id="SM00052">
    <property type="entry name" value="EAL"/>
    <property type="match status" value="1"/>
</dbReference>